<dbReference type="InterPro" id="IPR001584">
    <property type="entry name" value="Integrase_cat-core"/>
</dbReference>
<dbReference type="CDD" id="cd00303">
    <property type="entry name" value="retropepsin_like"/>
    <property type="match status" value="1"/>
</dbReference>
<keyword evidence="10" id="KW-1185">Reference proteome</keyword>
<keyword evidence="3" id="KW-0540">Nuclease</keyword>
<dbReference type="Pfam" id="PF17921">
    <property type="entry name" value="Integrase_H2C2"/>
    <property type="match status" value="1"/>
</dbReference>
<keyword evidence="5" id="KW-0511">Multifunctional enzyme</keyword>
<dbReference type="Gene3D" id="3.30.70.270">
    <property type="match status" value="1"/>
</dbReference>
<dbReference type="SUPFAM" id="SSF56672">
    <property type="entry name" value="DNA/RNA polymerases"/>
    <property type="match status" value="2"/>
</dbReference>
<evidence type="ECO:0000313" key="9">
    <source>
        <dbReference type="EMBL" id="GJS75037.1"/>
    </source>
</evidence>
<evidence type="ECO:0000256" key="7">
    <source>
        <dbReference type="SAM" id="MobiDB-lite"/>
    </source>
</evidence>
<evidence type="ECO:0000256" key="2">
    <source>
        <dbReference type="ARBA" id="ARBA00022695"/>
    </source>
</evidence>
<dbReference type="SUPFAM" id="SSF53098">
    <property type="entry name" value="Ribonuclease H-like"/>
    <property type="match status" value="1"/>
</dbReference>
<dbReference type="PANTHER" id="PTHR37984">
    <property type="entry name" value="PROTEIN CBG26694"/>
    <property type="match status" value="1"/>
</dbReference>
<dbReference type="InterPro" id="IPR041588">
    <property type="entry name" value="Integrase_H2C2"/>
</dbReference>
<reference evidence="9" key="1">
    <citation type="journal article" date="2022" name="Int. J. Mol. Sci.">
        <title>Draft Genome of Tanacetum Coccineum: Genomic Comparison of Closely Related Tanacetum-Family Plants.</title>
        <authorList>
            <person name="Yamashiro T."/>
            <person name="Shiraishi A."/>
            <person name="Nakayama K."/>
            <person name="Satake H."/>
        </authorList>
    </citation>
    <scope>NUCLEOTIDE SEQUENCE</scope>
</reference>
<dbReference type="InterPro" id="IPR043128">
    <property type="entry name" value="Rev_trsase/Diguanyl_cyclase"/>
</dbReference>
<dbReference type="InterPro" id="IPR041577">
    <property type="entry name" value="RT_RNaseH_2"/>
</dbReference>
<evidence type="ECO:0000259" key="8">
    <source>
        <dbReference type="PROSITE" id="PS50994"/>
    </source>
</evidence>
<dbReference type="Gene3D" id="3.10.20.370">
    <property type="match status" value="1"/>
</dbReference>
<keyword evidence="4" id="KW-0255">Endonuclease</keyword>
<protein>
    <submittedName>
        <fullName evidence="9">Mitochondrial protein</fullName>
    </submittedName>
</protein>
<dbReference type="Gene3D" id="1.10.340.70">
    <property type="match status" value="1"/>
</dbReference>
<name>A0ABQ4YD10_9ASTR</name>
<keyword evidence="6" id="KW-0175">Coiled coil</keyword>
<dbReference type="Gene3D" id="2.40.70.10">
    <property type="entry name" value="Acid Proteases"/>
    <property type="match status" value="1"/>
</dbReference>
<gene>
    <name evidence="9" type="ORF">Tco_0724918</name>
</gene>
<keyword evidence="4" id="KW-0378">Hydrolase</keyword>
<dbReference type="CDD" id="cd09274">
    <property type="entry name" value="RNase_HI_RT_Ty3"/>
    <property type="match status" value="1"/>
</dbReference>
<evidence type="ECO:0000256" key="6">
    <source>
        <dbReference type="SAM" id="Coils"/>
    </source>
</evidence>
<evidence type="ECO:0000256" key="4">
    <source>
        <dbReference type="ARBA" id="ARBA00022759"/>
    </source>
</evidence>
<dbReference type="PROSITE" id="PS50994">
    <property type="entry name" value="INTEGRASE"/>
    <property type="match status" value="1"/>
</dbReference>
<dbReference type="Proteomes" id="UP001151760">
    <property type="component" value="Unassembled WGS sequence"/>
</dbReference>
<dbReference type="SUPFAM" id="SSF50630">
    <property type="entry name" value="Acid proteases"/>
    <property type="match status" value="1"/>
</dbReference>
<dbReference type="Pfam" id="PF03732">
    <property type="entry name" value="Retrotrans_gag"/>
    <property type="match status" value="1"/>
</dbReference>
<dbReference type="Gene3D" id="3.30.420.10">
    <property type="entry name" value="Ribonuclease H-like superfamily/Ribonuclease H"/>
    <property type="match status" value="1"/>
</dbReference>
<dbReference type="EMBL" id="BQNB010010275">
    <property type="protein sequence ID" value="GJS75037.1"/>
    <property type="molecule type" value="Genomic_DNA"/>
</dbReference>
<dbReference type="InterPro" id="IPR005162">
    <property type="entry name" value="Retrotrans_gag_dom"/>
</dbReference>
<keyword evidence="1" id="KW-0808">Transferase</keyword>
<dbReference type="InterPro" id="IPR012337">
    <property type="entry name" value="RNaseH-like_sf"/>
</dbReference>
<comment type="caution">
    <text evidence="9">The sequence shown here is derived from an EMBL/GenBank/DDBJ whole genome shotgun (WGS) entry which is preliminary data.</text>
</comment>
<dbReference type="InterPro" id="IPR043502">
    <property type="entry name" value="DNA/RNA_pol_sf"/>
</dbReference>
<dbReference type="Pfam" id="PF08284">
    <property type="entry name" value="RVP_2"/>
    <property type="match status" value="1"/>
</dbReference>
<dbReference type="PANTHER" id="PTHR37984:SF5">
    <property type="entry name" value="PROTEIN NYNRIN-LIKE"/>
    <property type="match status" value="1"/>
</dbReference>
<feature type="region of interest" description="Disordered" evidence="7">
    <location>
        <begin position="54"/>
        <end position="78"/>
    </location>
</feature>
<evidence type="ECO:0000313" key="10">
    <source>
        <dbReference type="Proteomes" id="UP001151760"/>
    </source>
</evidence>
<dbReference type="InterPro" id="IPR050951">
    <property type="entry name" value="Retrovirus_Pol_polyprotein"/>
</dbReference>
<sequence length="1056" mass="120102">MNSDEEVTAYKLETNERFDALEKKLDDGMGRLDASMAAIKEELKQLILGRVTQSETMPETTKSATKAGPYIPPIPRFNDGPRRDYDDIGFPLPNNTLESSSTMGKNYKFRHTDGGSTFVHEMRWYEQQEPFESWDHRKEELLDRFQFTKEGDLYQQFLSIVQTRTLREYRSLFEKLAGQLTGISEKVLYSTFIKGLKSEIRSAGKSSYNPEHAITKNVGDTSSHMSSTLLGSQNSSNISRARNQFKKLTDSELHEKLTKGLCFRCGQKYGPGHQCPSLTLQVLLVGENDEESLEEDMEVEDVDHAHLDVIEVSLNSVMGFTSNHTMKLRGIIGDIVVVVLIDSGATHNFMSTRVVKQLGIMVMDSSQLTLTLGNGQVAHSEGICKGVVISLPGMQLIEDFLPLELGSTDVILGIKWLQTLGNVNVNWKLLTITFMGDRGKVTLVGDHGLCHSKAVAGLLNDYGDIFTMPNTLPPNQEHEHAIVLQDGVVPVSVRPYRYPQVQKDEIEKLVRKMLETGIIQPSVGLTSYYRKFMKGYSSIAAPLTNQLKKDSFKWGEDATNAFEALKKAMAELPMLALPNFNQPFVIEADAFGYGVGAVLMQDKRPIEFYSQVLRVRARLKSVYERELMAIVLAIKKWRPYLMGRKFFVRTDQKSLKYLLEQRIVLGEHERWVSKLLGYDFEIQYFSRKENHVADSLSRRAVSTQLGSLSVPLVLDWKELSEEIENDPDLSTMRQKLLNGEKISNDYQLDGRRLLYQGRLVLPRSSPWIPELFNVFHNSVVGGHSGVLNTFKRMASELYWIGMKKDIEKLVADCVICQRQKYSTMAPGGLLQPLELPTKIWTEVSMDFIDGLPKSDGYTVIMVVVDWLSKYDHFIPMRHPYTAITVATTFLREVIRLHGIPESIVSDRDKTFLSKQRWLIDASRLIYVASHQILISNGFVGFHEVNIDRYLEERDKVLEELKEQLNNAQERMKRYADEHRRDVEFNEAKNGEGVDSASSNLPATLTEDMEIILTPEQVEGIRGGALKRKRRRGLDRIRVRGRDVITIRSQSNKERPD</sequence>
<reference evidence="9" key="2">
    <citation type="submission" date="2022-01" db="EMBL/GenBank/DDBJ databases">
        <authorList>
            <person name="Yamashiro T."/>
            <person name="Shiraishi A."/>
            <person name="Satake H."/>
            <person name="Nakayama K."/>
        </authorList>
    </citation>
    <scope>NUCLEOTIDE SEQUENCE</scope>
</reference>
<dbReference type="InterPro" id="IPR036397">
    <property type="entry name" value="RNaseH_sf"/>
</dbReference>
<proteinExistence type="predicted"/>
<keyword evidence="2" id="KW-0548">Nucleotidyltransferase</keyword>
<evidence type="ECO:0000256" key="5">
    <source>
        <dbReference type="ARBA" id="ARBA00023268"/>
    </source>
</evidence>
<feature type="coiled-coil region" evidence="6">
    <location>
        <begin position="946"/>
        <end position="981"/>
    </location>
</feature>
<dbReference type="Pfam" id="PF17919">
    <property type="entry name" value="RT_RNaseH_2"/>
    <property type="match status" value="1"/>
</dbReference>
<feature type="domain" description="Integrase catalytic" evidence="8">
    <location>
        <begin position="832"/>
        <end position="1022"/>
    </location>
</feature>
<evidence type="ECO:0000256" key="1">
    <source>
        <dbReference type="ARBA" id="ARBA00022679"/>
    </source>
</evidence>
<organism evidence="9 10">
    <name type="scientific">Tanacetum coccineum</name>
    <dbReference type="NCBI Taxonomy" id="301880"/>
    <lineage>
        <taxon>Eukaryota</taxon>
        <taxon>Viridiplantae</taxon>
        <taxon>Streptophyta</taxon>
        <taxon>Embryophyta</taxon>
        <taxon>Tracheophyta</taxon>
        <taxon>Spermatophyta</taxon>
        <taxon>Magnoliopsida</taxon>
        <taxon>eudicotyledons</taxon>
        <taxon>Gunneridae</taxon>
        <taxon>Pentapetalae</taxon>
        <taxon>asterids</taxon>
        <taxon>campanulids</taxon>
        <taxon>Asterales</taxon>
        <taxon>Asteraceae</taxon>
        <taxon>Asteroideae</taxon>
        <taxon>Anthemideae</taxon>
        <taxon>Anthemidinae</taxon>
        <taxon>Tanacetum</taxon>
    </lineage>
</organism>
<accession>A0ABQ4YD10</accession>
<dbReference type="InterPro" id="IPR021109">
    <property type="entry name" value="Peptidase_aspartic_dom_sf"/>
</dbReference>
<feature type="compositionally biased region" description="Polar residues" evidence="7">
    <location>
        <begin position="54"/>
        <end position="64"/>
    </location>
</feature>
<evidence type="ECO:0000256" key="3">
    <source>
        <dbReference type="ARBA" id="ARBA00022722"/>
    </source>
</evidence>